<dbReference type="Proteomes" id="UP000199220">
    <property type="component" value="Unassembled WGS sequence"/>
</dbReference>
<evidence type="ECO:0000256" key="1">
    <source>
        <dbReference type="SAM" id="MobiDB-lite"/>
    </source>
</evidence>
<keyword evidence="3" id="KW-1185">Reference proteome</keyword>
<dbReference type="STRING" id="648782.SAMN04488554_0963"/>
<name>A0A1H5EBS5_9MICO</name>
<dbReference type="EMBL" id="FNTX01000001">
    <property type="protein sequence ID" value="SED88559.1"/>
    <property type="molecule type" value="Genomic_DNA"/>
</dbReference>
<reference evidence="3" key="1">
    <citation type="submission" date="2016-10" db="EMBL/GenBank/DDBJ databases">
        <authorList>
            <person name="Varghese N."/>
            <person name="Submissions S."/>
        </authorList>
    </citation>
    <scope>NUCLEOTIDE SEQUENCE [LARGE SCALE GENOMIC DNA]</scope>
    <source>
        <strain evidence="3">DSM 21368</strain>
    </source>
</reference>
<gene>
    <name evidence="2" type="ORF">SAMN04488554_0963</name>
</gene>
<proteinExistence type="predicted"/>
<dbReference type="OrthoDB" id="3268823at2"/>
<feature type="compositionally biased region" description="Low complexity" evidence="1">
    <location>
        <begin position="59"/>
        <end position="74"/>
    </location>
</feature>
<protein>
    <submittedName>
        <fullName evidence="2">Uncharacterized protein</fullName>
    </submittedName>
</protein>
<feature type="region of interest" description="Disordered" evidence="1">
    <location>
        <begin position="1"/>
        <end position="79"/>
    </location>
</feature>
<sequence>MTGREDEPDGAGSSEEGTAPEDNASESHDFDPQAFDAAFAEAFGEAVEPERTFRATGDSAAEPEPAPAGAGPESPTDEPAPRRVVAVVLTPIASAPALAGLCAIAKLDADIVPTRSGALAVRVIETAADDPSELLGGEPAEATELATVLSRTAKAGVVLLTARLGQGDEGLTGRISGRQFTAGASGEEVAAGLILAHADDVVEQILLGVTQPQDAPGRLAPKELGRWQAARLLGKATRRKRP</sequence>
<dbReference type="AlphaFoldDB" id="A0A1H5EBS5"/>
<organism evidence="2 3">
    <name type="scientific">Ruania alba</name>
    <dbReference type="NCBI Taxonomy" id="648782"/>
    <lineage>
        <taxon>Bacteria</taxon>
        <taxon>Bacillati</taxon>
        <taxon>Actinomycetota</taxon>
        <taxon>Actinomycetes</taxon>
        <taxon>Micrococcales</taxon>
        <taxon>Ruaniaceae</taxon>
        <taxon>Ruania</taxon>
    </lineage>
</organism>
<accession>A0A1H5EBS5</accession>
<evidence type="ECO:0000313" key="2">
    <source>
        <dbReference type="EMBL" id="SED88559.1"/>
    </source>
</evidence>
<feature type="compositionally biased region" description="Low complexity" evidence="1">
    <location>
        <begin position="32"/>
        <end position="46"/>
    </location>
</feature>
<evidence type="ECO:0000313" key="3">
    <source>
        <dbReference type="Proteomes" id="UP000199220"/>
    </source>
</evidence>
<dbReference type="RefSeq" id="WP_089771924.1">
    <property type="nucleotide sequence ID" value="NZ_FNTX01000001.1"/>
</dbReference>